<sequence>MTSSNVHSEYVKILEKLKMNKEILDENSSELNEIVEASNSLFNEIENTSDLKIDAKISSMYSEVYLKIFKKDLHGKSISSDKFIELANSKKSKDLLDYFASSSKGLSFIPFIDFNYFVEKKERKYTKINKEIKDAETPLDSKNVTEEVKSEFLIGLLKRLEQKEHLPYYKTVLNCDSYPKTIENIFQLSLAIRMKTVMLCAIDDELFLTKYRESEGIYNEHIVEELDHKRFNDLKKHYGTKVDF</sequence>
<evidence type="ECO:0000313" key="3">
    <source>
        <dbReference type="Proteomes" id="UP000016927"/>
    </source>
</evidence>
<dbReference type="STRING" id="578461.R0MBJ5"/>
<name>R0MBJ5_NOSB1</name>
<dbReference type="AlphaFoldDB" id="R0MBJ5"/>
<dbReference type="EMBL" id="KB910146">
    <property type="protein sequence ID" value="EOB11375.1"/>
    <property type="molecule type" value="Genomic_DNA"/>
</dbReference>
<feature type="domain" description="Non-structural maintenance of chromosome element 4 C-terminal" evidence="1">
    <location>
        <begin position="166"/>
        <end position="241"/>
    </location>
</feature>
<keyword evidence="3" id="KW-1185">Reference proteome</keyword>
<accession>R0MBJ5</accession>
<gene>
    <name evidence="2" type="ORF">NBO_1239g0003</name>
</gene>
<dbReference type="InterPro" id="IPR014854">
    <property type="entry name" value="Nse4_C"/>
</dbReference>
<protein>
    <recommendedName>
        <fullName evidence="1">Non-structural maintenance of chromosome element 4 C-terminal domain-containing protein</fullName>
    </recommendedName>
</protein>
<dbReference type="Pfam" id="PF08743">
    <property type="entry name" value="Nse4_C"/>
    <property type="match status" value="1"/>
</dbReference>
<evidence type="ECO:0000313" key="2">
    <source>
        <dbReference type="EMBL" id="EOB11375.1"/>
    </source>
</evidence>
<evidence type="ECO:0000259" key="1">
    <source>
        <dbReference type="Pfam" id="PF08743"/>
    </source>
</evidence>
<dbReference type="OrthoDB" id="361242at2759"/>
<dbReference type="HOGENOM" id="CLU_096549_0_0_1"/>
<dbReference type="Proteomes" id="UP000016927">
    <property type="component" value="Unassembled WGS sequence"/>
</dbReference>
<dbReference type="VEuPathDB" id="MicrosporidiaDB:NBO_1239g0003"/>
<reference evidence="2 3" key="1">
    <citation type="journal article" date="2013" name="BMC Genomics">
        <title>Comparative genomics of parasitic silkworm microsporidia reveal an association between genome expansion and host adaptation.</title>
        <authorList>
            <person name="Pan G."/>
            <person name="Xu J."/>
            <person name="Li T."/>
            <person name="Xia Q."/>
            <person name="Liu S.L."/>
            <person name="Zhang G."/>
            <person name="Li S."/>
            <person name="Li C."/>
            <person name="Liu H."/>
            <person name="Yang L."/>
            <person name="Liu T."/>
            <person name="Zhang X."/>
            <person name="Wu Z."/>
            <person name="Fan W."/>
            <person name="Dang X."/>
            <person name="Xiang H."/>
            <person name="Tao M."/>
            <person name="Li Y."/>
            <person name="Hu J."/>
            <person name="Li Z."/>
            <person name="Lin L."/>
            <person name="Luo J."/>
            <person name="Geng L."/>
            <person name="Wang L."/>
            <person name="Long M."/>
            <person name="Wan Y."/>
            <person name="He N."/>
            <person name="Zhang Z."/>
            <person name="Lu C."/>
            <person name="Keeling P.J."/>
            <person name="Wang J."/>
            <person name="Xiang Z."/>
            <person name="Zhou Z."/>
        </authorList>
    </citation>
    <scope>NUCLEOTIDE SEQUENCE [LARGE SCALE GENOMIC DNA]</scope>
    <source>
        <strain evidence="3">CQ1 / CVCC 102059</strain>
    </source>
</reference>
<proteinExistence type="predicted"/>
<organism evidence="2 3">
    <name type="scientific">Nosema bombycis (strain CQ1 / CVCC 102059)</name>
    <name type="common">Microsporidian parasite</name>
    <name type="synonym">Pebrine of silkworm</name>
    <dbReference type="NCBI Taxonomy" id="578461"/>
    <lineage>
        <taxon>Eukaryota</taxon>
        <taxon>Fungi</taxon>
        <taxon>Fungi incertae sedis</taxon>
        <taxon>Microsporidia</taxon>
        <taxon>Nosematidae</taxon>
        <taxon>Nosema</taxon>
    </lineage>
</organism>